<dbReference type="AlphaFoldDB" id="A0A5B7EB64"/>
<keyword evidence="2" id="KW-1185">Reference proteome</keyword>
<comment type="caution">
    <text evidence="1">The sequence shown here is derived from an EMBL/GenBank/DDBJ whole genome shotgun (WGS) entry which is preliminary data.</text>
</comment>
<accession>A0A5B7EB64</accession>
<sequence length="31" mass="3608">MPSPYYQEPLLALFLLLHPSSLFPSYYIPPL</sequence>
<evidence type="ECO:0000313" key="2">
    <source>
        <dbReference type="Proteomes" id="UP000324222"/>
    </source>
</evidence>
<name>A0A5B7EB64_PORTR</name>
<dbReference type="EMBL" id="VSRR010002419">
    <property type="protein sequence ID" value="MPC31351.1"/>
    <property type="molecule type" value="Genomic_DNA"/>
</dbReference>
<reference evidence="1 2" key="1">
    <citation type="submission" date="2019-05" db="EMBL/GenBank/DDBJ databases">
        <title>Another draft genome of Portunus trituberculatus and its Hox gene families provides insights of decapod evolution.</title>
        <authorList>
            <person name="Jeong J.-H."/>
            <person name="Song I."/>
            <person name="Kim S."/>
            <person name="Choi T."/>
            <person name="Kim D."/>
            <person name="Ryu S."/>
            <person name="Kim W."/>
        </authorList>
    </citation>
    <scope>NUCLEOTIDE SEQUENCE [LARGE SCALE GENOMIC DNA]</scope>
    <source>
        <tissue evidence="1">Muscle</tissue>
    </source>
</reference>
<protein>
    <submittedName>
        <fullName evidence="1">Uncharacterized protein</fullName>
    </submittedName>
</protein>
<gene>
    <name evidence="1" type="ORF">E2C01_024638</name>
</gene>
<evidence type="ECO:0000313" key="1">
    <source>
        <dbReference type="EMBL" id="MPC31351.1"/>
    </source>
</evidence>
<organism evidence="1 2">
    <name type="scientific">Portunus trituberculatus</name>
    <name type="common">Swimming crab</name>
    <name type="synonym">Neptunus trituberculatus</name>
    <dbReference type="NCBI Taxonomy" id="210409"/>
    <lineage>
        <taxon>Eukaryota</taxon>
        <taxon>Metazoa</taxon>
        <taxon>Ecdysozoa</taxon>
        <taxon>Arthropoda</taxon>
        <taxon>Crustacea</taxon>
        <taxon>Multicrustacea</taxon>
        <taxon>Malacostraca</taxon>
        <taxon>Eumalacostraca</taxon>
        <taxon>Eucarida</taxon>
        <taxon>Decapoda</taxon>
        <taxon>Pleocyemata</taxon>
        <taxon>Brachyura</taxon>
        <taxon>Eubrachyura</taxon>
        <taxon>Portunoidea</taxon>
        <taxon>Portunidae</taxon>
        <taxon>Portuninae</taxon>
        <taxon>Portunus</taxon>
    </lineage>
</organism>
<proteinExistence type="predicted"/>
<dbReference type="Proteomes" id="UP000324222">
    <property type="component" value="Unassembled WGS sequence"/>
</dbReference>